<dbReference type="EMBL" id="CP022983">
    <property type="protein sequence ID" value="ASV66055.1"/>
    <property type="molecule type" value="Genomic_DNA"/>
</dbReference>
<dbReference type="KEGG" id="bko:CKF48_01165"/>
<dbReference type="GO" id="GO:0004492">
    <property type="term" value="F:methyl/ethyl malonyl-CoA decarboxylase activity"/>
    <property type="evidence" value="ECO:0007669"/>
    <property type="project" value="UniProtKB-EC"/>
</dbReference>
<evidence type="ECO:0000256" key="2">
    <source>
        <dbReference type="ARBA" id="ARBA00005254"/>
    </source>
</evidence>
<dbReference type="InterPro" id="IPR018376">
    <property type="entry name" value="Enoyl-CoA_hyd/isom_CS"/>
</dbReference>
<protein>
    <recommendedName>
        <fullName evidence="8">Ethylmalonyl-CoA decarboxylase</fullName>
        <ecNumber evidence="7">4.1.1.94</ecNumber>
    </recommendedName>
    <alternativeName>
        <fullName evidence="10">Enoyl-CoA hydratase domain-containing protein 1</fullName>
    </alternativeName>
    <alternativeName>
        <fullName evidence="9">Methylmalonyl-CoA decarboxylase</fullName>
    </alternativeName>
</protein>
<dbReference type="OrthoDB" id="9775794at2"/>
<evidence type="ECO:0000256" key="7">
    <source>
        <dbReference type="ARBA" id="ARBA00038883"/>
    </source>
</evidence>
<evidence type="ECO:0000256" key="8">
    <source>
        <dbReference type="ARBA" id="ARBA00039903"/>
    </source>
</evidence>
<name>A0A248TCX6_9BACI</name>
<evidence type="ECO:0000256" key="4">
    <source>
        <dbReference type="ARBA" id="ARBA00023239"/>
    </source>
</evidence>
<comment type="catalytic activity">
    <reaction evidence="5">
        <text>(2S)-ethylmalonyl-CoA + H(+) = butanoyl-CoA + CO2</text>
        <dbReference type="Rhea" id="RHEA:32131"/>
        <dbReference type="ChEBI" id="CHEBI:15378"/>
        <dbReference type="ChEBI" id="CHEBI:16526"/>
        <dbReference type="ChEBI" id="CHEBI:57371"/>
        <dbReference type="ChEBI" id="CHEBI:60909"/>
        <dbReference type="EC" id="4.1.1.94"/>
    </reaction>
    <physiologicalReaction direction="left-to-right" evidence="5">
        <dbReference type="Rhea" id="RHEA:32132"/>
    </physiologicalReaction>
</comment>
<keyword evidence="3" id="KW-0963">Cytoplasm</keyword>
<dbReference type="GO" id="GO:0006635">
    <property type="term" value="P:fatty acid beta-oxidation"/>
    <property type="evidence" value="ECO:0007669"/>
    <property type="project" value="TreeGrafter"/>
</dbReference>
<dbReference type="SUPFAM" id="SSF52096">
    <property type="entry name" value="ClpP/crotonase"/>
    <property type="match status" value="1"/>
</dbReference>
<comment type="similarity">
    <text evidence="2 13">Belongs to the enoyl-CoA hydratase/isomerase family.</text>
</comment>
<proteinExistence type="inferred from homology"/>
<dbReference type="InterPro" id="IPR029045">
    <property type="entry name" value="ClpP/crotonase-like_dom_sf"/>
</dbReference>
<dbReference type="PANTHER" id="PTHR11941">
    <property type="entry name" value="ENOYL-COA HYDRATASE-RELATED"/>
    <property type="match status" value="1"/>
</dbReference>
<gene>
    <name evidence="14" type="ORF">CKF48_01165</name>
</gene>
<dbReference type="AlphaFoldDB" id="A0A248TCX6"/>
<sequence>MSSYSIHKEENLLVFMITREHKRNAINYEVMDGLLKVIKMTKQEANIKGLVITGEGESAFCSGGDLSAFQNLITAEDAYNMLSKMSKILYKLTTLNKPTIALINGTAVGGGCELATACDFRIAKKGTKMGFIQGTLAITTGWGGGSLLLEKLENEVALKLLMEARPLPAEDLYNKGFIHAIYDQVSMEVVQQFFANINRIHTNVLSAYKEILVRKWKVTQLEKRMEEEVRTCSTLWSMESHHQAVNKFLTKNK</sequence>
<evidence type="ECO:0000313" key="14">
    <source>
        <dbReference type="EMBL" id="ASV66055.1"/>
    </source>
</evidence>
<comment type="subcellular location">
    <subcellularLocation>
        <location evidence="1">Cytoplasm</location>
        <location evidence="1">Cytosol</location>
    </subcellularLocation>
</comment>
<evidence type="ECO:0000313" key="15">
    <source>
        <dbReference type="Proteomes" id="UP000215137"/>
    </source>
</evidence>
<comment type="catalytic activity">
    <reaction evidence="11">
        <text>(S)-methylmalonyl-CoA + H(+) = propanoyl-CoA + CO2</text>
        <dbReference type="Rhea" id="RHEA:61340"/>
        <dbReference type="ChEBI" id="CHEBI:15378"/>
        <dbReference type="ChEBI" id="CHEBI:16526"/>
        <dbReference type="ChEBI" id="CHEBI:57327"/>
        <dbReference type="ChEBI" id="CHEBI:57392"/>
        <dbReference type="EC" id="4.1.1.94"/>
    </reaction>
    <physiologicalReaction direction="left-to-right" evidence="11">
        <dbReference type="Rhea" id="RHEA:61341"/>
    </physiologicalReaction>
</comment>
<dbReference type="Gene3D" id="3.90.226.10">
    <property type="entry name" value="2-enoyl-CoA Hydratase, Chain A, domain 1"/>
    <property type="match status" value="1"/>
</dbReference>
<evidence type="ECO:0000256" key="3">
    <source>
        <dbReference type="ARBA" id="ARBA00022490"/>
    </source>
</evidence>
<evidence type="ECO:0000256" key="13">
    <source>
        <dbReference type="RuleBase" id="RU003707"/>
    </source>
</evidence>
<dbReference type="InterPro" id="IPR001753">
    <property type="entry name" value="Enoyl-CoA_hydra/iso"/>
</dbReference>
<evidence type="ECO:0000256" key="5">
    <source>
        <dbReference type="ARBA" id="ARBA00036343"/>
    </source>
</evidence>
<evidence type="ECO:0000256" key="12">
    <source>
        <dbReference type="ARBA" id="ARBA00056546"/>
    </source>
</evidence>
<evidence type="ECO:0000256" key="1">
    <source>
        <dbReference type="ARBA" id="ARBA00004514"/>
    </source>
</evidence>
<dbReference type="CDD" id="cd06558">
    <property type="entry name" value="crotonase-like"/>
    <property type="match status" value="1"/>
</dbReference>
<dbReference type="Proteomes" id="UP000215137">
    <property type="component" value="Chromosome"/>
</dbReference>
<comment type="catalytic activity">
    <reaction evidence="6">
        <text>(2R)-ethylmalonyl-CoA + H(+) = butanoyl-CoA + CO2</text>
        <dbReference type="Rhea" id="RHEA:59540"/>
        <dbReference type="ChEBI" id="CHEBI:15378"/>
        <dbReference type="ChEBI" id="CHEBI:16526"/>
        <dbReference type="ChEBI" id="CHEBI:57371"/>
        <dbReference type="ChEBI" id="CHEBI:85316"/>
        <dbReference type="EC" id="4.1.1.94"/>
    </reaction>
    <physiologicalReaction direction="left-to-right" evidence="6">
        <dbReference type="Rhea" id="RHEA:59541"/>
    </physiologicalReaction>
</comment>
<dbReference type="RefSeq" id="WP_095369630.1">
    <property type="nucleotide sequence ID" value="NZ_CP022983.1"/>
</dbReference>
<dbReference type="PROSITE" id="PS00166">
    <property type="entry name" value="ENOYL_COA_HYDRATASE"/>
    <property type="match status" value="1"/>
</dbReference>
<evidence type="ECO:0000256" key="10">
    <source>
        <dbReference type="ARBA" id="ARBA00042182"/>
    </source>
</evidence>
<evidence type="ECO:0000256" key="9">
    <source>
        <dbReference type="ARBA" id="ARBA00042052"/>
    </source>
</evidence>
<dbReference type="EC" id="4.1.1.94" evidence="7"/>
<dbReference type="Pfam" id="PF00378">
    <property type="entry name" value="ECH_1"/>
    <property type="match status" value="1"/>
</dbReference>
<dbReference type="PANTHER" id="PTHR11941:SF27">
    <property type="entry name" value="ETHYLMALONYL-COA DECARBOXYLASE"/>
    <property type="match status" value="1"/>
</dbReference>
<evidence type="ECO:0000256" key="11">
    <source>
        <dbReference type="ARBA" id="ARBA00047446"/>
    </source>
</evidence>
<dbReference type="GO" id="GO:0005829">
    <property type="term" value="C:cytosol"/>
    <property type="evidence" value="ECO:0007669"/>
    <property type="project" value="UniProtKB-SubCell"/>
</dbReference>
<keyword evidence="15" id="KW-1185">Reference proteome</keyword>
<comment type="function">
    <text evidence="12">Decarboxylates ethylmalonyl-CoA, a potentially toxic metabolite, to form butyryl-CoA, suggesting it might be involved in metabolite proofreading. Acts preferentially on (S)-ethylmalonyl-CoA but also has some activity on the (R)-isomer. Also has methylmalonyl-CoA decarboxylase activity at lower level.</text>
</comment>
<evidence type="ECO:0000256" key="6">
    <source>
        <dbReference type="ARBA" id="ARBA00036541"/>
    </source>
</evidence>
<keyword evidence="4" id="KW-0456">Lyase</keyword>
<reference evidence="14 15" key="1">
    <citation type="submission" date="2017-08" db="EMBL/GenBank/DDBJ databases">
        <title>Complete Genome Sequence of Bacillus kochii Oregon-R-modENCODE STRAIN BDGP4, isolated from Drosophila melanogaster gut.</title>
        <authorList>
            <person name="Wan K.H."/>
            <person name="Yu C."/>
            <person name="Park S."/>
            <person name="Hammonds A.S."/>
            <person name="Booth B.W."/>
            <person name="Celniker S.E."/>
        </authorList>
    </citation>
    <scope>NUCLEOTIDE SEQUENCE [LARGE SCALE GENOMIC DNA]</scope>
    <source>
        <strain evidence="14 15">BDGP4</strain>
    </source>
</reference>
<accession>A0A248TCX6</accession>
<organism evidence="14 15">
    <name type="scientific">Cytobacillus kochii</name>
    <dbReference type="NCBI Taxonomy" id="859143"/>
    <lineage>
        <taxon>Bacteria</taxon>
        <taxon>Bacillati</taxon>
        <taxon>Bacillota</taxon>
        <taxon>Bacilli</taxon>
        <taxon>Bacillales</taxon>
        <taxon>Bacillaceae</taxon>
        <taxon>Cytobacillus</taxon>
    </lineage>
</organism>